<gene>
    <name evidence="2" type="ORF">S03H2_39927</name>
</gene>
<proteinExistence type="predicted"/>
<sequence>MLALPLEEAGSGQPRATSRATLNQKGKATFGFVVKYKHEAAAGNLEFQYHVGDINLKSSSIT</sequence>
<reference evidence="2" key="1">
    <citation type="journal article" date="2014" name="Front. Microbiol.">
        <title>High frequency of phylogenetically diverse reductive dehalogenase-homologous genes in deep subseafloor sedimentary metagenomes.</title>
        <authorList>
            <person name="Kawai M."/>
            <person name="Futagami T."/>
            <person name="Toyoda A."/>
            <person name="Takaki Y."/>
            <person name="Nishi S."/>
            <person name="Hori S."/>
            <person name="Arai W."/>
            <person name="Tsubouchi T."/>
            <person name="Morono Y."/>
            <person name="Uchiyama I."/>
            <person name="Ito T."/>
            <person name="Fujiyama A."/>
            <person name="Inagaki F."/>
            <person name="Takami H."/>
        </authorList>
    </citation>
    <scope>NUCLEOTIDE SEQUENCE</scope>
    <source>
        <strain evidence="2">Expedition CK06-06</strain>
    </source>
</reference>
<feature type="region of interest" description="Disordered" evidence="1">
    <location>
        <begin position="1"/>
        <end position="21"/>
    </location>
</feature>
<dbReference type="EMBL" id="BARU01024719">
    <property type="protein sequence ID" value="GAH52523.1"/>
    <property type="molecule type" value="Genomic_DNA"/>
</dbReference>
<feature type="non-terminal residue" evidence="2">
    <location>
        <position position="62"/>
    </location>
</feature>
<name>X1I4R0_9ZZZZ</name>
<protein>
    <submittedName>
        <fullName evidence="2">Uncharacterized protein</fullName>
    </submittedName>
</protein>
<accession>X1I4R0</accession>
<evidence type="ECO:0000256" key="1">
    <source>
        <dbReference type="SAM" id="MobiDB-lite"/>
    </source>
</evidence>
<comment type="caution">
    <text evidence="2">The sequence shown here is derived from an EMBL/GenBank/DDBJ whole genome shotgun (WGS) entry which is preliminary data.</text>
</comment>
<evidence type="ECO:0000313" key="2">
    <source>
        <dbReference type="EMBL" id="GAH52523.1"/>
    </source>
</evidence>
<dbReference type="AlphaFoldDB" id="X1I4R0"/>
<organism evidence="2">
    <name type="scientific">marine sediment metagenome</name>
    <dbReference type="NCBI Taxonomy" id="412755"/>
    <lineage>
        <taxon>unclassified sequences</taxon>
        <taxon>metagenomes</taxon>
        <taxon>ecological metagenomes</taxon>
    </lineage>
</organism>